<dbReference type="Gene3D" id="2.60.120.620">
    <property type="entry name" value="q2cbj1_9rhob like domain"/>
    <property type="match status" value="1"/>
</dbReference>
<name>A0A9X3YP09_9GAMM</name>
<gene>
    <name evidence="1" type="ORF">OD750_019825</name>
</gene>
<evidence type="ECO:0000313" key="1">
    <source>
        <dbReference type="EMBL" id="MDC8014800.1"/>
    </source>
</evidence>
<dbReference type="EMBL" id="JAOVZO020000019">
    <property type="protein sequence ID" value="MDC8014800.1"/>
    <property type="molecule type" value="Genomic_DNA"/>
</dbReference>
<dbReference type="Proteomes" id="UP001139971">
    <property type="component" value="Unassembled WGS sequence"/>
</dbReference>
<keyword evidence="1" id="KW-0223">Dioxygenase</keyword>
<dbReference type="Pfam" id="PF10014">
    <property type="entry name" value="2OG-Fe_Oxy_2"/>
    <property type="match status" value="1"/>
</dbReference>
<reference evidence="1" key="1">
    <citation type="submission" date="2023-02" db="EMBL/GenBank/DDBJ databases">
        <title>Tahibacter soli sp. nov. isolated from soil.</title>
        <authorList>
            <person name="Baek J.H."/>
            <person name="Lee J.K."/>
            <person name="Choi D.G."/>
            <person name="Jeon C.O."/>
        </authorList>
    </citation>
    <scope>NUCLEOTIDE SEQUENCE</scope>
    <source>
        <strain evidence="1">BL</strain>
    </source>
</reference>
<sequence length="244" mass="26702">MKVTEDTVGAFVDVLRQDGFAFVPGDAMRDAFAQAGSLADWDAFAASWNDLALDTHMADHGRYRRRRHAVYRAGADGAIERQTHQPHYQSLDYNRLNGGVARWFEPIVADGASLATILAYCRGLFGALAPDVARWHVEAHQFRIEARQGEAGLPTPEGVHRDGVDYVLVLLVARRNIASGTTTIHRPDGEPLGRFTLTHAFDAALVDDARVHHGVTPVEPVDASQPAYRDVLVVTFKATGEAHA</sequence>
<evidence type="ECO:0000313" key="2">
    <source>
        <dbReference type="Proteomes" id="UP001139971"/>
    </source>
</evidence>
<dbReference type="AlphaFoldDB" id="A0A9X3YP09"/>
<dbReference type="RefSeq" id="WP_263540959.1">
    <property type="nucleotide sequence ID" value="NZ_JAOVZO020000019.1"/>
</dbReference>
<proteinExistence type="predicted"/>
<protein>
    <submittedName>
        <fullName evidence="1">2OG-Fe dioxygenase family protein</fullName>
    </submittedName>
</protein>
<accession>A0A9X3YP09</accession>
<dbReference type="GO" id="GO:0051213">
    <property type="term" value="F:dioxygenase activity"/>
    <property type="evidence" value="ECO:0007669"/>
    <property type="project" value="UniProtKB-KW"/>
</dbReference>
<comment type="caution">
    <text evidence="1">The sequence shown here is derived from an EMBL/GenBank/DDBJ whole genome shotgun (WGS) entry which is preliminary data.</text>
</comment>
<keyword evidence="2" id="KW-1185">Reference proteome</keyword>
<organism evidence="1 2">
    <name type="scientific">Tahibacter soli</name>
    <dbReference type="NCBI Taxonomy" id="2983605"/>
    <lineage>
        <taxon>Bacteria</taxon>
        <taxon>Pseudomonadati</taxon>
        <taxon>Pseudomonadota</taxon>
        <taxon>Gammaproteobacteria</taxon>
        <taxon>Lysobacterales</taxon>
        <taxon>Rhodanobacteraceae</taxon>
        <taxon>Tahibacter</taxon>
    </lineage>
</organism>
<keyword evidence="1" id="KW-0560">Oxidoreductase</keyword>
<dbReference type="InterPro" id="IPR018724">
    <property type="entry name" value="2OG-Fe_dioxygenase"/>
</dbReference>